<evidence type="ECO:0000256" key="5">
    <source>
        <dbReference type="ARBA" id="ARBA00022694"/>
    </source>
</evidence>
<comment type="caution">
    <text evidence="6">Lacks conserved residue(s) required for the propagation of feature annotation.</text>
</comment>
<dbReference type="SUPFAM" id="SSF75217">
    <property type="entry name" value="alpha/beta knot"/>
    <property type="match status" value="1"/>
</dbReference>
<dbReference type="Proteomes" id="UP000517753">
    <property type="component" value="Unassembled WGS sequence"/>
</dbReference>
<dbReference type="GO" id="GO:0002130">
    <property type="term" value="P:wobble position ribose methylation"/>
    <property type="evidence" value="ECO:0007669"/>
    <property type="project" value="TreeGrafter"/>
</dbReference>
<evidence type="ECO:0000313" key="9">
    <source>
        <dbReference type="EMBL" id="NYD90709.1"/>
    </source>
</evidence>
<dbReference type="EC" id="2.1.1.207" evidence="6"/>
<keyword evidence="3 6" id="KW-0808">Transferase</keyword>
<keyword evidence="4 6" id="KW-0949">S-adenosyl-L-methionine</keyword>
<comment type="function">
    <text evidence="6">Methylates the ribose at the nucleotide 34 wobble position in the two leucyl isoacceptors tRNA(Leu)(CmAA) and tRNA(Leu)(cmnm5UmAA). Catalyzes the methyl transfer from S-adenosyl-L-methionine to the 2'-OH of the wobble nucleotide.</text>
</comment>
<comment type="subunit">
    <text evidence="6">Homodimer.</text>
</comment>
<feature type="domain" description="tRNA/rRNA methyltransferase SpoU type" evidence="8">
    <location>
        <begin position="5"/>
        <end position="141"/>
    </location>
</feature>
<keyword evidence="10" id="KW-1185">Reference proteome</keyword>
<evidence type="ECO:0000256" key="3">
    <source>
        <dbReference type="ARBA" id="ARBA00022679"/>
    </source>
</evidence>
<dbReference type="GO" id="GO:0003723">
    <property type="term" value="F:RNA binding"/>
    <property type="evidence" value="ECO:0007669"/>
    <property type="project" value="InterPro"/>
</dbReference>
<comment type="subcellular location">
    <subcellularLocation>
        <location evidence="6">Cytoplasm</location>
    </subcellularLocation>
</comment>
<dbReference type="InterPro" id="IPR029028">
    <property type="entry name" value="Alpha/beta_knot_MTases"/>
</dbReference>
<dbReference type="EMBL" id="JACCBY010000003">
    <property type="protein sequence ID" value="NYD90709.1"/>
    <property type="molecule type" value="Genomic_DNA"/>
</dbReference>
<protein>
    <recommendedName>
        <fullName evidence="6">tRNA (cytidine(34)-2'-O)-methyltransferase</fullName>
        <ecNumber evidence="6">2.1.1.207</ecNumber>
    </recommendedName>
    <alternativeName>
        <fullName evidence="6">tRNA (cytidine/uridine-2'-O-)-methyltransferase TrmL</fullName>
    </alternativeName>
</protein>
<accession>A0A7Y9K377</accession>
<keyword evidence="2 6" id="KW-0489">Methyltransferase</keyword>
<gene>
    <name evidence="6" type="primary">trmL</name>
    <name evidence="9" type="ORF">HD841_002506</name>
</gene>
<dbReference type="GO" id="GO:0008175">
    <property type="term" value="F:tRNA methyltransferase activity"/>
    <property type="evidence" value="ECO:0007669"/>
    <property type="project" value="UniProtKB-UniRule"/>
</dbReference>
<dbReference type="Gene3D" id="3.40.1280.10">
    <property type="match status" value="1"/>
</dbReference>
<dbReference type="PANTHER" id="PTHR42971">
    <property type="entry name" value="TRNA (CYTIDINE(34)-2'-O)-METHYLTRANSFERASE"/>
    <property type="match status" value="1"/>
</dbReference>
<dbReference type="GO" id="GO:0008757">
    <property type="term" value="F:S-adenosylmethionine-dependent methyltransferase activity"/>
    <property type="evidence" value="ECO:0007669"/>
    <property type="project" value="UniProtKB-UniRule"/>
</dbReference>
<evidence type="ECO:0000313" key="10">
    <source>
        <dbReference type="Proteomes" id="UP000517753"/>
    </source>
</evidence>
<dbReference type="RefSeq" id="WP_179509153.1">
    <property type="nucleotide sequence ID" value="NZ_JACCBY010000003.1"/>
</dbReference>
<comment type="similarity">
    <text evidence="6">Belongs to the class IV-like SAM-binding methyltransferase superfamily. RNA methyltransferase TrmH family. TrmL subfamily.</text>
</comment>
<feature type="binding site" evidence="6 7">
    <location>
        <position position="130"/>
    </location>
    <ligand>
        <name>S-adenosyl-L-methionine</name>
        <dbReference type="ChEBI" id="CHEBI:59789"/>
    </ligand>
</feature>
<keyword evidence="5 6" id="KW-0819">tRNA processing</keyword>
<dbReference type="CDD" id="cd18094">
    <property type="entry name" value="SpoU-like_TrmL"/>
    <property type="match status" value="1"/>
</dbReference>
<feature type="binding site" evidence="6 7">
    <location>
        <position position="102"/>
    </location>
    <ligand>
        <name>S-adenosyl-L-methionine</name>
        <dbReference type="ChEBI" id="CHEBI:59789"/>
    </ligand>
</feature>
<feature type="binding site" evidence="6 7">
    <location>
        <position position="122"/>
    </location>
    <ligand>
        <name>S-adenosyl-L-methionine</name>
        <dbReference type="ChEBI" id="CHEBI:59789"/>
    </ligand>
</feature>
<evidence type="ECO:0000259" key="8">
    <source>
        <dbReference type="Pfam" id="PF00588"/>
    </source>
</evidence>
<evidence type="ECO:0000256" key="7">
    <source>
        <dbReference type="PIRSR" id="PIRSR029256-1"/>
    </source>
</evidence>
<dbReference type="GO" id="GO:0005737">
    <property type="term" value="C:cytoplasm"/>
    <property type="evidence" value="ECO:0007669"/>
    <property type="project" value="UniProtKB-SubCell"/>
</dbReference>
<comment type="catalytic activity">
    <reaction evidence="6">
        <text>cytidine(34) in tRNA + S-adenosyl-L-methionine = 2'-O-methylcytidine(34) in tRNA + S-adenosyl-L-homocysteine + H(+)</text>
        <dbReference type="Rhea" id="RHEA:43084"/>
        <dbReference type="Rhea" id="RHEA-COMP:10331"/>
        <dbReference type="Rhea" id="RHEA-COMP:10332"/>
        <dbReference type="ChEBI" id="CHEBI:15378"/>
        <dbReference type="ChEBI" id="CHEBI:57856"/>
        <dbReference type="ChEBI" id="CHEBI:59789"/>
        <dbReference type="ChEBI" id="CHEBI:74495"/>
        <dbReference type="ChEBI" id="CHEBI:82748"/>
        <dbReference type="EC" id="2.1.1.207"/>
    </reaction>
</comment>
<dbReference type="HAMAP" id="MF_01885">
    <property type="entry name" value="tRNA_methyltr_TrmL"/>
    <property type="match status" value="1"/>
</dbReference>
<dbReference type="PIRSF" id="PIRSF029256">
    <property type="entry name" value="SpoU_TrmH_prd"/>
    <property type="match status" value="1"/>
</dbReference>
<dbReference type="InterPro" id="IPR016914">
    <property type="entry name" value="TrmL"/>
</dbReference>
<evidence type="ECO:0000256" key="2">
    <source>
        <dbReference type="ARBA" id="ARBA00022603"/>
    </source>
</evidence>
<name>A0A7Y9K377_9SPHN</name>
<organism evidence="9 10">
    <name type="scientific">Sphingomonas melonis</name>
    <dbReference type="NCBI Taxonomy" id="152682"/>
    <lineage>
        <taxon>Bacteria</taxon>
        <taxon>Pseudomonadati</taxon>
        <taxon>Pseudomonadota</taxon>
        <taxon>Alphaproteobacteria</taxon>
        <taxon>Sphingomonadales</taxon>
        <taxon>Sphingomonadaceae</taxon>
        <taxon>Sphingomonas</taxon>
    </lineage>
</organism>
<reference evidence="9 10" key="2">
    <citation type="submission" date="2020-08" db="EMBL/GenBank/DDBJ databases">
        <title>The Agave Microbiome: Exploring the role of microbial communities in plant adaptations to desert environments.</title>
        <authorList>
            <person name="Partida-Martinez L.P."/>
        </authorList>
    </citation>
    <scope>NUCLEOTIDE SEQUENCE [LARGE SCALE GENOMIC DNA]</scope>
    <source>
        <strain evidence="9 10">AS2.3</strain>
    </source>
</reference>
<evidence type="ECO:0000256" key="6">
    <source>
        <dbReference type="HAMAP-Rule" id="MF_01885"/>
    </source>
</evidence>
<reference evidence="9 10" key="1">
    <citation type="submission" date="2020-07" db="EMBL/GenBank/DDBJ databases">
        <authorList>
            <person name="Partida-Martinez L."/>
            <person name="Huntemann M."/>
            <person name="Clum A."/>
            <person name="Wang J."/>
            <person name="Palaniappan K."/>
            <person name="Ritter S."/>
            <person name="Chen I.-M."/>
            <person name="Stamatis D."/>
            <person name="Reddy T."/>
            <person name="O'Malley R."/>
            <person name="Daum C."/>
            <person name="Shapiro N."/>
            <person name="Ivanova N."/>
            <person name="Kyrpides N."/>
            <person name="Woyke T."/>
        </authorList>
    </citation>
    <scope>NUCLEOTIDE SEQUENCE [LARGE SCALE GENOMIC DNA]</scope>
    <source>
        <strain evidence="9 10">AS2.3</strain>
    </source>
</reference>
<sequence>MTTGLRIALYQPDIAGNVGAVMRTCACFGIGLDLIEPMGFQWDDKRVARAAMDYIDHVSITRHADWTAFLAQLRGRLVLSTTRGATALPAFAFSPGDVLLFGRESAGVPEDVHARADARVVIPMAPPLRSLNLSVSAGIVAAEALRQTGGFPSL</sequence>
<dbReference type="PANTHER" id="PTHR42971:SF1">
    <property type="entry name" value="TRNA (CYTIDINE(34)-2'-O)-METHYLTRANSFERASE"/>
    <property type="match status" value="1"/>
</dbReference>
<evidence type="ECO:0000256" key="4">
    <source>
        <dbReference type="ARBA" id="ARBA00022691"/>
    </source>
</evidence>
<proteinExistence type="inferred from homology"/>
<dbReference type="Pfam" id="PF00588">
    <property type="entry name" value="SpoU_methylase"/>
    <property type="match status" value="1"/>
</dbReference>
<keyword evidence="1 6" id="KW-0963">Cytoplasm</keyword>
<dbReference type="AlphaFoldDB" id="A0A7Y9K377"/>
<dbReference type="InterPro" id="IPR001537">
    <property type="entry name" value="SpoU_MeTrfase"/>
</dbReference>
<comment type="catalytic activity">
    <reaction evidence="6">
        <text>5-carboxymethylaminomethyluridine(34) in tRNA(Leu) + S-adenosyl-L-methionine = 5-carboxymethylaminomethyl-2'-O-methyluridine(34) in tRNA(Leu) + S-adenosyl-L-homocysteine + H(+)</text>
        <dbReference type="Rhea" id="RHEA:43088"/>
        <dbReference type="Rhea" id="RHEA-COMP:10333"/>
        <dbReference type="Rhea" id="RHEA-COMP:10334"/>
        <dbReference type="ChEBI" id="CHEBI:15378"/>
        <dbReference type="ChEBI" id="CHEBI:57856"/>
        <dbReference type="ChEBI" id="CHEBI:59789"/>
        <dbReference type="ChEBI" id="CHEBI:74508"/>
        <dbReference type="ChEBI" id="CHEBI:74511"/>
        <dbReference type="EC" id="2.1.1.207"/>
    </reaction>
</comment>
<evidence type="ECO:0000256" key="1">
    <source>
        <dbReference type="ARBA" id="ARBA00022490"/>
    </source>
</evidence>
<dbReference type="InterPro" id="IPR029026">
    <property type="entry name" value="tRNA_m1G_MTases_N"/>
</dbReference>
<comment type="caution">
    <text evidence="9">The sequence shown here is derived from an EMBL/GenBank/DDBJ whole genome shotgun (WGS) entry which is preliminary data.</text>
</comment>